<evidence type="ECO:0000313" key="1">
    <source>
        <dbReference type="EMBL" id="KAA6327461.1"/>
    </source>
</evidence>
<dbReference type="EMBL" id="SNRW01043553">
    <property type="protein sequence ID" value="KAA6327461.1"/>
    <property type="molecule type" value="Genomic_DNA"/>
</dbReference>
<proteinExistence type="predicted"/>
<dbReference type="Proteomes" id="UP000324800">
    <property type="component" value="Unassembled WGS sequence"/>
</dbReference>
<organism evidence="1 2">
    <name type="scientific">Streblomastix strix</name>
    <dbReference type="NCBI Taxonomy" id="222440"/>
    <lineage>
        <taxon>Eukaryota</taxon>
        <taxon>Metamonada</taxon>
        <taxon>Preaxostyla</taxon>
        <taxon>Oxymonadida</taxon>
        <taxon>Streblomastigidae</taxon>
        <taxon>Streblomastix</taxon>
    </lineage>
</organism>
<gene>
    <name evidence="1" type="ORF">EZS28_053820</name>
</gene>
<comment type="caution">
    <text evidence="1">The sequence shown here is derived from an EMBL/GenBank/DDBJ whole genome shotgun (WGS) entry which is preliminary data.</text>
</comment>
<reference evidence="1 2" key="1">
    <citation type="submission" date="2019-03" db="EMBL/GenBank/DDBJ databases">
        <title>Single cell metagenomics reveals metabolic interactions within the superorganism composed of flagellate Streblomastix strix and complex community of Bacteroidetes bacteria on its surface.</title>
        <authorList>
            <person name="Treitli S.C."/>
            <person name="Kolisko M."/>
            <person name="Husnik F."/>
            <person name="Keeling P."/>
            <person name="Hampl V."/>
        </authorList>
    </citation>
    <scope>NUCLEOTIDE SEQUENCE [LARGE SCALE GENOMIC DNA]</scope>
    <source>
        <strain evidence="1">ST1C</strain>
    </source>
</reference>
<dbReference type="AlphaFoldDB" id="A0A5J4R3C4"/>
<protein>
    <submittedName>
        <fullName evidence="1">Uncharacterized protein</fullName>
    </submittedName>
</protein>
<evidence type="ECO:0000313" key="2">
    <source>
        <dbReference type="Proteomes" id="UP000324800"/>
    </source>
</evidence>
<accession>A0A5J4R3C4</accession>
<sequence length="101" mass="11266">MGQPIIILVSLGDRVTFAVIVPALKQENSLKMNEYEKLNSQQIRSSKLLFPYELVELAKDYVDDIRAHAAHLIISATKIPVQLESNTSCLPRSILSALAFQ</sequence>
<name>A0A5J4R3C4_9EUKA</name>